<dbReference type="GO" id="GO:0019898">
    <property type="term" value="C:extrinsic component of membrane"/>
    <property type="evidence" value="ECO:0007669"/>
    <property type="project" value="InterPro"/>
</dbReference>
<comment type="similarity">
    <text evidence="7">Belongs to the PsbQ family.</text>
</comment>
<proteinExistence type="inferred from homology"/>
<keyword evidence="6" id="KW-0472">Membrane</keyword>
<keyword evidence="9" id="KW-1185">Reference proteome</keyword>
<name>A0AAV9DV15_ACOCL</name>
<dbReference type="Pfam" id="PF05757">
    <property type="entry name" value="PsbQ"/>
    <property type="match status" value="1"/>
</dbReference>
<evidence type="ECO:0000256" key="6">
    <source>
        <dbReference type="ARBA" id="ARBA00023136"/>
    </source>
</evidence>
<evidence type="ECO:0000256" key="4">
    <source>
        <dbReference type="ARBA" id="ARBA00022946"/>
    </source>
</evidence>
<dbReference type="InterPro" id="IPR023222">
    <property type="entry name" value="PsbQ-like_dom_sf"/>
</dbReference>
<comment type="caution">
    <text evidence="8">The sequence shown here is derived from an EMBL/GenBank/DDBJ whole genome shotgun (WGS) entry which is preliminary data.</text>
</comment>
<gene>
    <name evidence="8" type="ORF">QJS10_CPB11g01153</name>
</gene>
<reference evidence="8" key="2">
    <citation type="submission" date="2023-06" db="EMBL/GenBank/DDBJ databases">
        <authorList>
            <person name="Ma L."/>
            <person name="Liu K.-W."/>
            <person name="Li Z."/>
            <person name="Hsiao Y.-Y."/>
            <person name="Qi Y."/>
            <person name="Fu T."/>
            <person name="Tang G."/>
            <person name="Zhang D."/>
            <person name="Sun W.-H."/>
            <person name="Liu D.-K."/>
            <person name="Li Y."/>
            <person name="Chen G.-Z."/>
            <person name="Liu X.-D."/>
            <person name="Liao X.-Y."/>
            <person name="Jiang Y.-T."/>
            <person name="Yu X."/>
            <person name="Hao Y."/>
            <person name="Huang J."/>
            <person name="Zhao X.-W."/>
            <person name="Ke S."/>
            <person name="Chen Y.-Y."/>
            <person name="Wu W.-L."/>
            <person name="Hsu J.-L."/>
            <person name="Lin Y.-F."/>
            <person name="Huang M.-D."/>
            <person name="Li C.-Y."/>
            <person name="Huang L."/>
            <person name="Wang Z.-W."/>
            <person name="Zhao X."/>
            <person name="Zhong W.-Y."/>
            <person name="Peng D.-H."/>
            <person name="Ahmad S."/>
            <person name="Lan S."/>
            <person name="Zhang J.-S."/>
            <person name="Tsai W.-C."/>
            <person name="Van De Peer Y."/>
            <person name="Liu Z.-J."/>
        </authorList>
    </citation>
    <scope>NUCLEOTIDE SEQUENCE</scope>
    <source>
        <strain evidence="8">CP</strain>
        <tissue evidence="8">Leaves</tissue>
    </source>
</reference>
<reference evidence="8" key="1">
    <citation type="journal article" date="2023" name="Nat. Commun.">
        <title>Diploid and tetraploid genomes of Acorus and the evolution of monocots.</title>
        <authorList>
            <person name="Ma L."/>
            <person name="Liu K.W."/>
            <person name="Li Z."/>
            <person name="Hsiao Y.Y."/>
            <person name="Qi Y."/>
            <person name="Fu T."/>
            <person name="Tang G.D."/>
            <person name="Zhang D."/>
            <person name="Sun W.H."/>
            <person name="Liu D.K."/>
            <person name="Li Y."/>
            <person name="Chen G.Z."/>
            <person name="Liu X.D."/>
            <person name="Liao X.Y."/>
            <person name="Jiang Y.T."/>
            <person name="Yu X."/>
            <person name="Hao Y."/>
            <person name="Huang J."/>
            <person name="Zhao X.W."/>
            <person name="Ke S."/>
            <person name="Chen Y.Y."/>
            <person name="Wu W.L."/>
            <person name="Hsu J.L."/>
            <person name="Lin Y.F."/>
            <person name="Huang M.D."/>
            <person name="Li C.Y."/>
            <person name="Huang L."/>
            <person name="Wang Z.W."/>
            <person name="Zhao X."/>
            <person name="Zhong W.Y."/>
            <person name="Peng D.H."/>
            <person name="Ahmad S."/>
            <person name="Lan S."/>
            <person name="Zhang J.S."/>
            <person name="Tsai W.C."/>
            <person name="Van de Peer Y."/>
            <person name="Liu Z.J."/>
        </authorList>
    </citation>
    <scope>NUCLEOTIDE SEQUENCE</scope>
    <source>
        <strain evidence="8">CP</strain>
    </source>
</reference>
<keyword evidence="2" id="KW-0150">Chloroplast</keyword>
<evidence type="ECO:0000256" key="3">
    <source>
        <dbReference type="ARBA" id="ARBA00022640"/>
    </source>
</evidence>
<evidence type="ECO:0000256" key="1">
    <source>
        <dbReference type="ARBA" id="ARBA00004334"/>
    </source>
</evidence>
<dbReference type="AlphaFoldDB" id="A0AAV9DV15"/>
<evidence type="ECO:0000313" key="8">
    <source>
        <dbReference type="EMBL" id="KAK1304894.1"/>
    </source>
</evidence>
<evidence type="ECO:0000313" key="9">
    <source>
        <dbReference type="Proteomes" id="UP001180020"/>
    </source>
</evidence>
<accession>A0AAV9DV15</accession>
<dbReference type="GO" id="GO:0005509">
    <property type="term" value="F:calcium ion binding"/>
    <property type="evidence" value="ECO:0007669"/>
    <property type="project" value="InterPro"/>
</dbReference>
<keyword evidence="3" id="KW-0934">Plastid</keyword>
<comment type="subcellular location">
    <subcellularLocation>
        <location evidence="1">Plastid</location>
        <location evidence="1">Chloroplast thylakoid membrane</location>
    </subcellularLocation>
</comment>
<sequence>MLSSTPSPSPTNAMASGLTTFNSASQILPMKPSLFSNSKPNITIRCTTFVPSSTKKAQAIQSVDSVIQTRRTALLGLAAWTASTQLGGEPSLAEEEPNNGFWLTGPLPIPSVTNKIANEETGTRSFLKKGVYVANIGVQGSTYRLRQYAFDLLGLADLMGQDAWSYISKYLCLKTTVMYYDFDKVISAAPPDQKPALTDLANKLFNNVEKLEEAVKKQSMPETESCFAETTTLLGEVMTRMG</sequence>
<evidence type="ECO:0008006" key="10">
    <source>
        <dbReference type="Google" id="ProtNLM"/>
    </source>
</evidence>
<dbReference type="GO" id="GO:0009535">
    <property type="term" value="C:chloroplast thylakoid membrane"/>
    <property type="evidence" value="ECO:0007669"/>
    <property type="project" value="UniProtKB-SubCell"/>
</dbReference>
<protein>
    <recommendedName>
        <fullName evidence="10">Photosynthetic NDH subcomplex L 3</fullName>
    </recommendedName>
</protein>
<dbReference type="InterPro" id="IPR054099">
    <property type="entry name" value="PSII_PsbQ_pln"/>
</dbReference>
<dbReference type="InterPro" id="IPR008797">
    <property type="entry name" value="PSII_PsbQ"/>
</dbReference>
<keyword evidence="5" id="KW-0793">Thylakoid</keyword>
<evidence type="ECO:0000256" key="5">
    <source>
        <dbReference type="ARBA" id="ARBA00023078"/>
    </source>
</evidence>
<keyword evidence="4" id="KW-0809">Transit peptide</keyword>
<dbReference type="PANTHER" id="PTHR33399:SF2">
    <property type="entry name" value="PHOTOSYNTHETIC NDH SUBUNIT OF LUMENAL LOCATION 3, CHLOROPLASTIC"/>
    <property type="match status" value="1"/>
</dbReference>
<dbReference type="GO" id="GO:0009654">
    <property type="term" value="C:photosystem II oxygen evolving complex"/>
    <property type="evidence" value="ECO:0007669"/>
    <property type="project" value="InterPro"/>
</dbReference>
<dbReference type="PANTHER" id="PTHR33399">
    <property type="entry name" value="OXYGEN-EVOLVING ENHANCER PROTEIN 3-1, CHLOROPLASTIC"/>
    <property type="match status" value="1"/>
</dbReference>
<dbReference type="SUPFAM" id="SSF101112">
    <property type="entry name" value="Oxygen-evolving enhancer protein 3"/>
    <property type="match status" value="1"/>
</dbReference>
<dbReference type="Gene3D" id="1.20.120.290">
    <property type="entry name" value="Oxygen-evolving enhancer protein 3 (PsbQ), four-helix up-down bundle"/>
    <property type="match status" value="1"/>
</dbReference>
<dbReference type="Proteomes" id="UP001180020">
    <property type="component" value="Unassembled WGS sequence"/>
</dbReference>
<dbReference type="GO" id="GO:0009767">
    <property type="term" value="P:photosynthetic electron transport chain"/>
    <property type="evidence" value="ECO:0007669"/>
    <property type="project" value="TreeGrafter"/>
</dbReference>
<evidence type="ECO:0000256" key="2">
    <source>
        <dbReference type="ARBA" id="ARBA00022528"/>
    </source>
</evidence>
<organism evidence="8 9">
    <name type="scientific">Acorus calamus</name>
    <name type="common">Sweet flag</name>
    <dbReference type="NCBI Taxonomy" id="4465"/>
    <lineage>
        <taxon>Eukaryota</taxon>
        <taxon>Viridiplantae</taxon>
        <taxon>Streptophyta</taxon>
        <taxon>Embryophyta</taxon>
        <taxon>Tracheophyta</taxon>
        <taxon>Spermatophyta</taxon>
        <taxon>Magnoliopsida</taxon>
        <taxon>Liliopsida</taxon>
        <taxon>Acoraceae</taxon>
        <taxon>Acorus</taxon>
    </lineage>
</organism>
<dbReference type="EMBL" id="JAUJYO010000011">
    <property type="protein sequence ID" value="KAK1304894.1"/>
    <property type="molecule type" value="Genomic_DNA"/>
</dbReference>
<evidence type="ECO:0000256" key="7">
    <source>
        <dbReference type="ARBA" id="ARBA00035649"/>
    </source>
</evidence>